<evidence type="ECO:0000313" key="3">
    <source>
        <dbReference type="EMBL" id="USQ98005.1"/>
    </source>
</evidence>
<dbReference type="InterPro" id="IPR001763">
    <property type="entry name" value="Rhodanese-like_dom"/>
</dbReference>
<dbReference type="PANTHER" id="PTHR43031">
    <property type="entry name" value="FAD-DEPENDENT OXIDOREDUCTASE"/>
    <property type="match status" value="1"/>
</dbReference>
<evidence type="ECO:0000313" key="4">
    <source>
        <dbReference type="Proteomes" id="UP001057520"/>
    </source>
</evidence>
<dbReference type="Pfam" id="PF11127">
    <property type="entry name" value="YgaP-like_TM"/>
    <property type="match status" value="1"/>
</dbReference>
<dbReference type="SMART" id="SM00450">
    <property type="entry name" value="RHOD"/>
    <property type="match status" value="1"/>
</dbReference>
<dbReference type="Gene3D" id="6.10.140.1340">
    <property type="match status" value="1"/>
</dbReference>
<evidence type="ECO:0000256" key="1">
    <source>
        <dbReference type="SAM" id="Phobius"/>
    </source>
</evidence>
<gene>
    <name evidence="3" type="ORF">MZV50_10890</name>
</gene>
<feature type="transmembrane region" description="Helical" evidence="1">
    <location>
        <begin position="146"/>
        <end position="167"/>
    </location>
</feature>
<keyword evidence="1" id="KW-0472">Membrane</keyword>
<organism evidence="3 4">
    <name type="scientific">Caulobacter segnis</name>
    <dbReference type="NCBI Taxonomy" id="88688"/>
    <lineage>
        <taxon>Bacteria</taxon>
        <taxon>Pseudomonadati</taxon>
        <taxon>Pseudomonadota</taxon>
        <taxon>Alphaproteobacteria</taxon>
        <taxon>Caulobacterales</taxon>
        <taxon>Caulobacteraceae</taxon>
        <taxon>Caulobacter</taxon>
    </lineage>
</organism>
<keyword evidence="1" id="KW-1133">Transmembrane helix</keyword>
<dbReference type="Pfam" id="PF00581">
    <property type="entry name" value="Rhodanese"/>
    <property type="match status" value="1"/>
</dbReference>
<dbReference type="PROSITE" id="PS50206">
    <property type="entry name" value="RHODANESE_3"/>
    <property type="match status" value="1"/>
</dbReference>
<name>A0ABY4ZZT2_9CAUL</name>
<dbReference type="EMBL" id="CP096040">
    <property type="protein sequence ID" value="USQ98005.1"/>
    <property type="molecule type" value="Genomic_DNA"/>
</dbReference>
<accession>A0ABY4ZZT2</accession>
<protein>
    <submittedName>
        <fullName evidence="3">Rhodanese family protein</fullName>
    </submittedName>
</protein>
<evidence type="ECO:0000259" key="2">
    <source>
        <dbReference type="PROSITE" id="PS50206"/>
    </source>
</evidence>
<keyword evidence="4" id="KW-1185">Reference proteome</keyword>
<reference evidence="3 4" key="1">
    <citation type="submission" date="2022-04" db="EMBL/GenBank/DDBJ databases">
        <title>Genome sequence of soybean root-associated Caulobacter segnis RL271.</title>
        <authorList>
            <person name="Longley R."/>
            <person name="Bonito G."/>
            <person name="Trigodet F."/>
            <person name="Crosson S."/>
            <person name="Fiebig A."/>
        </authorList>
    </citation>
    <scope>NUCLEOTIDE SEQUENCE [LARGE SCALE GENOMIC DNA]</scope>
    <source>
        <strain evidence="3 4">RL271</strain>
    </source>
</reference>
<proteinExistence type="predicted"/>
<sequence length="177" mass="18630">MTEILHPLTPEEAARRLAEGRAVLIDIREPDEFARRRAKGALSRPLSTLDARGLGLPDAREVIFTCRSGMRTGANGERLVAACGRPAYVVKGGLDAWDGVGLPVEIDDKAPLEMMRQVQIAAGLLVLAGVILGLTVSPWFLGLAGFVGAGLTFAGATGFCGMARLLALAPWNRPAAA</sequence>
<dbReference type="InterPro" id="IPR050229">
    <property type="entry name" value="GlpE_sulfurtransferase"/>
</dbReference>
<dbReference type="Gene3D" id="3.40.250.10">
    <property type="entry name" value="Rhodanese-like domain"/>
    <property type="match status" value="1"/>
</dbReference>
<dbReference type="Proteomes" id="UP001057520">
    <property type="component" value="Chromosome"/>
</dbReference>
<dbReference type="InterPro" id="IPR021309">
    <property type="entry name" value="YgaP-like_TM"/>
</dbReference>
<keyword evidence="1" id="KW-0812">Transmembrane</keyword>
<dbReference type="SUPFAM" id="SSF52821">
    <property type="entry name" value="Rhodanese/Cell cycle control phosphatase"/>
    <property type="match status" value="1"/>
</dbReference>
<dbReference type="InterPro" id="IPR036873">
    <property type="entry name" value="Rhodanese-like_dom_sf"/>
</dbReference>
<feature type="transmembrane region" description="Helical" evidence="1">
    <location>
        <begin position="120"/>
        <end position="140"/>
    </location>
</feature>
<dbReference type="PANTHER" id="PTHR43031:SF7">
    <property type="entry name" value="NITRIC OXIDE REDUCTASE FLRD-NAD(+) REDUCTASE"/>
    <property type="match status" value="1"/>
</dbReference>
<feature type="domain" description="Rhodanese" evidence="2">
    <location>
        <begin position="18"/>
        <end position="106"/>
    </location>
</feature>